<gene>
    <name evidence="5" type="ORF">D0867_08299</name>
</gene>
<accession>A0A3M6Z6P1</accession>
<dbReference type="OrthoDB" id="291007at2759"/>
<keyword evidence="3" id="KW-0472">Membrane</keyword>
<evidence type="ECO:0000256" key="1">
    <source>
        <dbReference type="RuleBase" id="RU361183"/>
    </source>
</evidence>
<dbReference type="InterPro" id="IPR001506">
    <property type="entry name" value="Peptidase_M12A"/>
</dbReference>
<feature type="region of interest" description="Disordered" evidence="2">
    <location>
        <begin position="505"/>
        <end position="534"/>
    </location>
</feature>
<sequence>PTYYHKKNSSQADITIFLSYRHQRDKLLCCPVHSHQRHQHTLTLVLKAAPQPPFFQKLIATTRLGSMFWGLVTLLALSIIGLGCPPRCQSTDKSTELSKRADTFNISQILRGNTSPHLKRHDDRIKFGKRWFSVEDLQYLEQKGKMGKVENAPWPEVCGHSWLRYCFKNEQSVDSLLDTLANAIALWAPAEFYTDMIIQPDYACGGDYRCICGVQPNGQSTANDALVISDGRSDPDDEGTWLEGTETTSGYNYLKDTPGRHFMQFPTMNNLRRPISEADRWRLISSMAHELGHAMGLEHEHQRPDRDDYLIVDYTAIDTYEEAKNEWENAHLKELEGLTKPQMLQKIVKSYRLTCLLFQDAIEFMHADDVPFYNEYQAPEEVGWFDFSSIMMYSSTTFFDPNKAKRHKFPLKRQSLEGGKLNTARSFVWQGGERDQSRARVSSTDISRLADLYPGDATKQERMKDWDQETNLKSFVVGIDHLVPNRLIEPNEVDLGFPNWRTKPGPDGFPGIGKPWRRQNAAAGGNEAGPAGRK</sequence>
<dbReference type="VEuPathDB" id="FungiDB:BTJ68_02764"/>
<keyword evidence="1" id="KW-0378">Hydrolase</keyword>
<dbReference type="InterPro" id="IPR006026">
    <property type="entry name" value="Peptidase_Metallo"/>
</dbReference>
<dbReference type="SMART" id="SM00235">
    <property type="entry name" value="ZnMc"/>
    <property type="match status" value="1"/>
</dbReference>
<comment type="caution">
    <text evidence="5">The sequence shown here is derived from an EMBL/GenBank/DDBJ whole genome shotgun (WGS) entry which is preliminary data.</text>
</comment>
<dbReference type="Proteomes" id="UP000271337">
    <property type="component" value="Unassembled WGS sequence"/>
</dbReference>
<feature type="domain" description="Peptidase metallopeptidase" evidence="4">
    <location>
        <begin position="150"/>
        <end position="338"/>
    </location>
</feature>
<keyword evidence="1" id="KW-0862">Zinc</keyword>
<evidence type="ECO:0000259" key="4">
    <source>
        <dbReference type="SMART" id="SM00235"/>
    </source>
</evidence>
<evidence type="ECO:0000256" key="3">
    <source>
        <dbReference type="SAM" id="Phobius"/>
    </source>
</evidence>
<dbReference type="GO" id="GO:0008270">
    <property type="term" value="F:zinc ion binding"/>
    <property type="evidence" value="ECO:0007669"/>
    <property type="project" value="InterPro"/>
</dbReference>
<dbReference type="SUPFAM" id="SSF55486">
    <property type="entry name" value="Metalloproteases ('zincins'), catalytic domain"/>
    <property type="match status" value="1"/>
</dbReference>
<evidence type="ECO:0000313" key="6">
    <source>
        <dbReference type="Proteomes" id="UP000271337"/>
    </source>
</evidence>
<proteinExistence type="predicted"/>
<evidence type="ECO:0000313" key="5">
    <source>
        <dbReference type="EMBL" id="RMY10749.1"/>
    </source>
</evidence>
<dbReference type="PANTHER" id="PTHR10127:SF850">
    <property type="entry name" value="METALLOENDOPEPTIDASE"/>
    <property type="match status" value="1"/>
</dbReference>
<feature type="non-terminal residue" evidence="5">
    <location>
        <position position="1"/>
    </location>
</feature>
<dbReference type="Pfam" id="PF01400">
    <property type="entry name" value="Astacin"/>
    <property type="match status" value="1"/>
</dbReference>
<organism evidence="5 6">
    <name type="scientific">Hortaea werneckii</name>
    <name type="common">Black yeast</name>
    <name type="synonym">Cladosporium werneckii</name>
    <dbReference type="NCBI Taxonomy" id="91943"/>
    <lineage>
        <taxon>Eukaryota</taxon>
        <taxon>Fungi</taxon>
        <taxon>Dikarya</taxon>
        <taxon>Ascomycota</taxon>
        <taxon>Pezizomycotina</taxon>
        <taxon>Dothideomycetes</taxon>
        <taxon>Dothideomycetidae</taxon>
        <taxon>Mycosphaerellales</taxon>
        <taxon>Teratosphaeriaceae</taxon>
        <taxon>Hortaea</taxon>
    </lineage>
</organism>
<protein>
    <recommendedName>
        <fullName evidence="1">Metalloendopeptidase</fullName>
        <ecNumber evidence="1">3.4.24.-</ecNumber>
    </recommendedName>
</protein>
<evidence type="ECO:0000256" key="2">
    <source>
        <dbReference type="SAM" id="MobiDB-lite"/>
    </source>
</evidence>
<keyword evidence="3" id="KW-0812">Transmembrane</keyword>
<dbReference type="Gene3D" id="3.40.390.10">
    <property type="entry name" value="Collagenase (Catalytic Domain)"/>
    <property type="match status" value="1"/>
</dbReference>
<dbReference type="PRINTS" id="PR00480">
    <property type="entry name" value="ASTACIN"/>
</dbReference>
<keyword evidence="3" id="KW-1133">Transmembrane helix</keyword>
<dbReference type="AlphaFoldDB" id="A0A3M6Z6P1"/>
<feature type="compositionally biased region" description="Low complexity" evidence="2">
    <location>
        <begin position="520"/>
        <end position="534"/>
    </location>
</feature>
<dbReference type="PANTHER" id="PTHR10127">
    <property type="entry name" value="DISCOIDIN, CUB, EGF, LAMININ , AND ZINC METALLOPROTEASE DOMAIN CONTAINING"/>
    <property type="match status" value="1"/>
</dbReference>
<feature type="transmembrane region" description="Helical" evidence="3">
    <location>
        <begin position="64"/>
        <end position="83"/>
    </location>
</feature>
<keyword evidence="1" id="KW-0482">Metalloprotease</keyword>
<dbReference type="EMBL" id="QWIL01000920">
    <property type="protein sequence ID" value="RMY10749.1"/>
    <property type="molecule type" value="Genomic_DNA"/>
</dbReference>
<keyword evidence="1" id="KW-0479">Metal-binding</keyword>
<dbReference type="GO" id="GO:0004222">
    <property type="term" value="F:metalloendopeptidase activity"/>
    <property type="evidence" value="ECO:0007669"/>
    <property type="project" value="UniProtKB-UniRule"/>
</dbReference>
<reference evidence="5 6" key="1">
    <citation type="journal article" date="2018" name="BMC Genomics">
        <title>Genomic evidence for intraspecific hybridization in a clonal and extremely halotolerant yeast.</title>
        <authorList>
            <person name="Gostincar C."/>
            <person name="Stajich J.E."/>
            <person name="Zupancic J."/>
            <person name="Zalar P."/>
            <person name="Gunde-Cimerman N."/>
        </authorList>
    </citation>
    <scope>NUCLEOTIDE SEQUENCE [LARGE SCALE GENOMIC DNA]</scope>
    <source>
        <strain evidence="5 6">EXF-6669</strain>
    </source>
</reference>
<keyword evidence="1" id="KW-0645">Protease</keyword>
<dbReference type="InterPro" id="IPR024079">
    <property type="entry name" value="MetalloPept_cat_dom_sf"/>
</dbReference>
<dbReference type="GO" id="GO:0006508">
    <property type="term" value="P:proteolysis"/>
    <property type="evidence" value="ECO:0007669"/>
    <property type="project" value="UniProtKB-KW"/>
</dbReference>
<name>A0A3M6Z6P1_HORWE</name>
<comment type="cofactor">
    <cofactor evidence="1">
        <name>Zn(2+)</name>
        <dbReference type="ChEBI" id="CHEBI:29105"/>
    </cofactor>
    <text evidence="1">Binds 1 zinc ion per subunit.</text>
</comment>
<dbReference type="EC" id="3.4.24.-" evidence="1"/>